<organism evidence="1 2">
    <name type="scientific">Fontibacillus phaseoli</name>
    <dbReference type="NCBI Taxonomy" id="1416533"/>
    <lineage>
        <taxon>Bacteria</taxon>
        <taxon>Bacillati</taxon>
        <taxon>Bacillota</taxon>
        <taxon>Bacilli</taxon>
        <taxon>Bacillales</taxon>
        <taxon>Paenibacillaceae</taxon>
        <taxon>Fontibacillus</taxon>
    </lineage>
</organism>
<keyword evidence="2" id="KW-1185">Reference proteome</keyword>
<comment type="caution">
    <text evidence="1">The sequence shown here is derived from an EMBL/GenBank/DDBJ whole genome shotgun (WGS) entry which is preliminary data.</text>
</comment>
<dbReference type="Proteomes" id="UP000253090">
    <property type="component" value="Unassembled WGS sequence"/>
</dbReference>
<dbReference type="RefSeq" id="WP_114495992.1">
    <property type="nucleotide sequence ID" value="NZ_QPJW01000002.1"/>
</dbReference>
<dbReference type="AlphaFoldDB" id="A0A369BIL2"/>
<gene>
    <name evidence="1" type="ORF">DFP94_102185</name>
</gene>
<name>A0A369BIL2_9BACL</name>
<sequence>MEAASFEKVFLKISLHRMNDMYFLKLKESLQGLSQELLWTENYPGSNTIGGITMHMCEHIARNCLRLSESDPELKQGFQEYFPSDTVTSQQLIQAFEEQLRAWSILMKRYIQGELPLNEEHIHQLYHLLEHAGYHLGQVIDRVQGATGEKLEFYKKGLHEAYLRSKIDSDLT</sequence>
<dbReference type="SUPFAM" id="SSF109854">
    <property type="entry name" value="DinB/YfiT-like putative metalloenzymes"/>
    <property type="match status" value="1"/>
</dbReference>
<proteinExistence type="predicted"/>
<dbReference type="OrthoDB" id="893570at2"/>
<dbReference type="Gene3D" id="1.20.120.450">
    <property type="entry name" value="dinb family like domain"/>
    <property type="match status" value="1"/>
</dbReference>
<dbReference type="EMBL" id="QPJW01000002">
    <property type="protein sequence ID" value="RCX21432.1"/>
    <property type="molecule type" value="Genomic_DNA"/>
</dbReference>
<evidence type="ECO:0000313" key="2">
    <source>
        <dbReference type="Proteomes" id="UP000253090"/>
    </source>
</evidence>
<evidence type="ECO:0000313" key="1">
    <source>
        <dbReference type="EMBL" id="RCX21432.1"/>
    </source>
</evidence>
<reference evidence="1 2" key="1">
    <citation type="submission" date="2018-07" db="EMBL/GenBank/DDBJ databases">
        <title>Genomic Encyclopedia of Type Strains, Phase III (KMG-III): the genomes of soil and plant-associated and newly described type strains.</title>
        <authorList>
            <person name="Whitman W."/>
        </authorList>
    </citation>
    <scope>NUCLEOTIDE SEQUENCE [LARGE SCALE GENOMIC DNA]</scope>
    <source>
        <strain evidence="1 2">CECT 8333</strain>
    </source>
</reference>
<accession>A0A369BIL2</accession>
<evidence type="ECO:0008006" key="3">
    <source>
        <dbReference type="Google" id="ProtNLM"/>
    </source>
</evidence>
<dbReference type="InterPro" id="IPR034660">
    <property type="entry name" value="DinB/YfiT-like"/>
</dbReference>
<protein>
    <recommendedName>
        <fullName evidence="3">DinB family protein</fullName>
    </recommendedName>
</protein>